<dbReference type="InParanoid" id="E2AY91"/>
<dbReference type="EMBL" id="GL443779">
    <property type="protein sequence ID" value="EFN61593.1"/>
    <property type="molecule type" value="Genomic_DNA"/>
</dbReference>
<keyword evidence="3" id="KW-1185">Reference proteome</keyword>
<accession>E2AY91</accession>
<sequence>MYFIVFWKEWCATIPSCWLFKESKIFKWPPKSKNPTLESIKATLPKENWSTIHYNRFIGPFGVAKCFVDNENNNIGFESQPLEYGNFFSQEPLLTKQSEPTNNNVESNNEIYISETLNDLNDTNQLDEQISLQQNILTSCRRDIQTIKKTINSVYLLVLDMSNEAPRDATNNLALNLPITSEKELKDFEILLKEDAAARSQYKKMIKNIGGTTFQKHVRNALTATLTDQMAYKMSWTGQKNSLMVKEMKIMDLIIETIINSRLDSTIDKIQAVIKSWLQHADDRLPKEERINKK</sequence>
<evidence type="ECO:0000259" key="1">
    <source>
        <dbReference type="Pfam" id="PF16064"/>
    </source>
</evidence>
<dbReference type="Pfam" id="PF16064">
    <property type="entry name" value="DUF4806"/>
    <property type="match status" value="1"/>
</dbReference>
<protein>
    <recommendedName>
        <fullName evidence="1">DUF4806 domain-containing protein</fullName>
    </recommendedName>
</protein>
<name>E2AY91_CAMFO</name>
<dbReference type="PANTHER" id="PTHR34153:SF2">
    <property type="entry name" value="SI:CH211-262H13.3-RELATED"/>
    <property type="match status" value="1"/>
</dbReference>
<organism evidence="3">
    <name type="scientific">Camponotus floridanus</name>
    <name type="common">Florida carpenter ant</name>
    <dbReference type="NCBI Taxonomy" id="104421"/>
    <lineage>
        <taxon>Eukaryota</taxon>
        <taxon>Metazoa</taxon>
        <taxon>Ecdysozoa</taxon>
        <taxon>Arthropoda</taxon>
        <taxon>Hexapoda</taxon>
        <taxon>Insecta</taxon>
        <taxon>Pterygota</taxon>
        <taxon>Neoptera</taxon>
        <taxon>Endopterygota</taxon>
        <taxon>Hymenoptera</taxon>
        <taxon>Apocrita</taxon>
        <taxon>Aculeata</taxon>
        <taxon>Formicoidea</taxon>
        <taxon>Formicidae</taxon>
        <taxon>Formicinae</taxon>
        <taxon>Camponotus</taxon>
    </lineage>
</organism>
<feature type="domain" description="DUF4806" evidence="1">
    <location>
        <begin position="176"/>
        <end position="250"/>
    </location>
</feature>
<evidence type="ECO:0000313" key="3">
    <source>
        <dbReference type="Proteomes" id="UP000000311"/>
    </source>
</evidence>
<dbReference type="InterPro" id="IPR032071">
    <property type="entry name" value="DUF4806"/>
</dbReference>
<evidence type="ECO:0000313" key="2">
    <source>
        <dbReference type="EMBL" id="EFN61593.1"/>
    </source>
</evidence>
<gene>
    <name evidence="2" type="ORF">EAG_00686</name>
</gene>
<proteinExistence type="predicted"/>
<dbReference type="OMA" id="NDSHICC"/>
<dbReference type="Proteomes" id="UP000000311">
    <property type="component" value="Unassembled WGS sequence"/>
</dbReference>
<dbReference type="AlphaFoldDB" id="E2AY91"/>
<reference evidence="2 3" key="1">
    <citation type="journal article" date="2010" name="Science">
        <title>Genomic comparison of the ants Camponotus floridanus and Harpegnathos saltator.</title>
        <authorList>
            <person name="Bonasio R."/>
            <person name="Zhang G."/>
            <person name="Ye C."/>
            <person name="Mutti N.S."/>
            <person name="Fang X."/>
            <person name="Qin N."/>
            <person name="Donahue G."/>
            <person name="Yang P."/>
            <person name="Li Q."/>
            <person name="Li C."/>
            <person name="Zhang P."/>
            <person name="Huang Z."/>
            <person name="Berger S.L."/>
            <person name="Reinberg D."/>
            <person name="Wang J."/>
            <person name="Liebig J."/>
        </authorList>
    </citation>
    <scope>NUCLEOTIDE SEQUENCE [LARGE SCALE GENOMIC DNA]</scope>
    <source>
        <strain evidence="3">C129</strain>
    </source>
</reference>
<dbReference type="OrthoDB" id="7550690at2759"/>
<dbReference type="PANTHER" id="PTHR34153">
    <property type="entry name" value="SI:CH211-262H13.3-RELATED-RELATED"/>
    <property type="match status" value="1"/>
</dbReference>